<dbReference type="Proteomes" id="UP000708208">
    <property type="component" value="Unassembled WGS sequence"/>
</dbReference>
<protein>
    <submittedName>
        <fullName evidence="2">Uncharacterized protein</fullName>
    </submittedName>
</protein>
<feature type="compositionally biased region" description="Polar residues" evidence="1">
    <location>
        <begin position="44"/>
        <end position="69"/>
    </location>
</feature>
<evidence type="ECO:0000313" key="2">
    <source>
        <dbReference type="EMBL" id="CAG7818048.1"/>
    </source>
</evidence>
<name>A0A8J2KJ61_9HEXA</name>
<evidence type="ECO:0000313" key="3">
    <source>
        <dbReference type="Proteomes" id="UP000708208"/>
    </source>
</evidence>
<dbReference type="AlphaFoldDB" id="A0A8J2KJ61"/>
<evidence type="ECO:0000256" key="1">
    <source>
        <dbReference type="SAM" id="MobiDB-lite"/>
    </source>
</evidence>
<keyword evidence="3" id="KW-1185">Reference proteome</keyword>
<reference evidence="2" key="1">
    <citation type="submission" date="2021-06" db="EMBL/GenBank/DDBJ databases">
        <authorList>
            <person name="Hodson N. C."/>
            <person name="Mongue J. A."/>
            <person name="Jaron S. K."/>
        </authorList>
    </citation>
    <scope>NUCLEOTIDE SEQUENCE</scope>
</reference>
<organism evidence="2 3">
    <name type="scientific">Allacma fusca</name>
    <dbReference type="NCBI Taxonomy" id="39272"/>
    <lineage>
        <taxon>Eukaryota</taxon>
        <taxon>Metazoa</taxon>
        <taxon>Ecdysozoa</taxon>
        <taxon>Arthropoda</taxon>
        <taxon>Hexapoda</taxon>
        <taxon>Collembola</taxon>
        <taxon>Symphypleona</taxon>
        <taxon>Sminthuridae</taxon>
        <taxon>Allacma</taxon>
    </lineage>
</organism>
<sequence length="76" mass="8837">MMKFRLLRSCFFVSYFFTRSVKLKPRVKLLIVRYECSSQLSCQRENSADWTKSAEGTSPLSIFLNNNADMDSGTER</sequence>
<feature type="region of interest" description="Disordered" evidence="1">
    <location>
        <begin position="44"/>
        <end position="76"/>
    </location>
</feature>
<comment type="caution">
    <text evidence="2">The sequence shown here is derived from an EMBL/GenBank/DDBJ whole genome shotgun (WGS) entry which is preliminary data.</text>
</comment>
<gene>
    <name evidence="2" type="ORF">AFUS01_LOCUS28582</name>
</gene>
<proteinExistence type="predicted"/>
<accession>A0A8J2KJ61</accession>
<dbReference type="EMBL" id="CAJVCH010410141">
    <property type="protein sequence ID" value="CAG7818048.1"/>
    <property type="molecule type" value="Genomic_DNA"/>
</dbReference>